<feature type="chain" id="PRO_5042932964" description="Phosphatase" evidence="4">
    <location>
        <begin position="18"/>
        <end position="383"/>
    </location>
</feature>
<name>A0AAN5HZB2_9BILA</name>
<dbReference type="GO" id="GO:0003993">
    <property type="term" value="F:acid phosphatase activity"/>
    <property type="evidence" value="ECO:0007669"/>
    <property type="project" value="UniProtKB-EC"/>
</dbReference>
<proteinExistence type="inferred from homology"/>
<dbReference type="Pfam" id="PF00328">
    <property type="entry name" value="His_Phos_2"/>
    <property type="match status" value="1"/>
</dbReference>
<dbReference type="CDD" id="cd07061">
    <property type="entry name" value="HP_HAP_like"/>
    <property type="match status" value="1"/>
</dbReference>
<evidence type="ECO:0000313" key="6">
    <source>
        <dbReference type="Proteomes" id="UP001328107"/>
    </source>
</evidence>
<dbReference type="InterPro" id="IPR050645">
    <property type="entry name" value="Histidine_acid_phosphatase"/>
</dbReference>
<evidence type="ECO:0000256" key="2">
    <source>
        <dbReference type="ARBA" id="ARBA00005375"/>
    </source>
</evidence>
<dbReference type="PANTHER" id="PTHR11567:SF194">
    <property type="entry name" value="LYSOSOMAL ACID PHOSPHATASE"/>
    <property type="match status" value="1"/>
</dbReference>
<feature type="signal peptide" evidence="4">
    <location>
        <begin position="1"/>
        <end position="17"/>
    </location>
</feature>
<evidence type="ECO:0000256" key="3">
    <source>
        <dbReference type="SAM" id="Phobius"/>
    </source>
</evidence>
<keyword evidence="3" id="KW-1133">Transmembrane helix</keyword>
<accession>A0AAN5HZB2</accession>
<evidence type="ECO:0000256" key="1">
    <source>
        <dbReference type="ARBA" id="ARBA00000032"/>
    </source>
</evidence>
<protein>
    <recommendedName>
        <fullName evidence="7">Phosphatase</fullName>
    </recommendedName>
</protein>
<evidence type="ECO:0000256" key="4">
    <source>
        <dbReference type="SAM" id="SignalP"/>
    </source>
</evidence>
<dbReference type="InterPro" id="IPR000560">
    <property type="entry name" value="His_Pase_clade-2"/>
</dbReference>
<dbReference type="AlphaFoldDB" id="A0AAN5HZB2"/>
<feature type="transmembrane region" description="Helical" evidence="3">
    <location>
        <begin position="363"/>
        <end position="381"/>
    </location>
</feature>
<evidence type="ECO:0008006" key="7">
    <source>
        <dbReference type="Google" id="ProtNLM"/>
    </source>
</evidence>
<dbReference type="Proteomes" id="UP001328107">
    <property type="component" value="Unassembled WGS sequence"/>
</dbReference>
<comment type="catalytic activity">
    <reaction evidence="1">
        <text>a phosphate monoester + H2O = an alcohol + phosphate</text>
        <dbReference type="Rhea" id="RHEA:15017"/>
        <dbReference type="ChEBI" id="CHEBI:15377"/>
        <dbReference type="ChEBI" id="CHEBI:30879"/>
        <dbReference type="ChEBI" id="CHEBI:43474"/>
        <dbReference type="ChEBI" id="CHEBI:67140"/>
        <dbReference type="EC" id="3.1.3.2"/>
    </reaction>
</comment>
<dbReference type="InterPro" id="IPR033379">
    <property type="entry name" value="Acid_Pase_AS"/>
</dbReference>
<comment type="caution">
    <text evidence="5">The sequence shown here is derived from an EMBL/GenBank/DDBJ whole genome shotgun (WGS) entry which is preliminary data.</text>
</comment>
<organism evidence="5 6">
    <name type="scientific">Pristionchus mayeri</name>
    <dbReference type="NCBI Taxonomy" id="1317129"/>
    <lineage>
        <taxon>Eukaryota</taxon>
        <taxon>Metazoa</taxon>
        <taxon>Ecdysozoa</taxon>
        <taxon>Nematoda</taxon>
        <taxon>Chromadorea</taxon>
        <taxon>Rhabditida</taxon>
        <taxon>Rhabditina</taxon>
        <taxon>Diplogasteromorpha</taxon>
        <taxon>Diplogasteroidea</taxon>
        <taxon>Neodiplogasteridae</taxon>
        <taxon>Pristionchus</taxon>
    </lineage>
</organism>
<keyword evidence="6" id="KW-1185">Reference proteome</keyword>
<dbReference type="PANTHER" id="PTHR11567">
    <property type="entry name" value="ACID PHOSPHATASE-RELATED"/>
    <property type="match status" value="1"/>
</dbReference>
<dbReference type="EMBL" id="BTRK01000004">
    <property type="protein sequence ID" value="GMR46303.1"/>
    <property type="molecule type" value="Genomic_DNA"/>
</dbReference>
<reference evidence="6" key="1">
    <citation type="submission" date="2022-10" db="EMBL/GenBank/DDBJ databases">
        <title>Genome assembly of Pristionchus species.</title>
        <authorList>
            <person name="Yoshida K."/>
            <person name="Sommer R.J."/>
        </authorList>
    </citation>
    <scope>NUCLEOTIDE SEQUENCE [LARGE SCALE GENOMIC DNA]</scope>
    <source>
        <strain evidence="6">RS5460</strain>
    </source>
</reference>
<sequence length="383" mass="43040">MNLLPSLLLLLLPLAQCELLFVAVIWRHGLRAPSRLPYPLDPHNETAWQRGWKELTNEGIKQMYDLGLWLHNRYTVENTLINSVFNKKEVLVLSTDVERALCSAQSVMASLFAPEGEFVWKRGFAWQPVPIHSYGEDRTDPLLKPTDFPCPAYDKLMTADTHPLQSVAESNDQLFKELTKNTGMEVNIKNVDDFYDITREMAHGLKQPDWVTDGLVDKIKEFKRIVRTNEFNSPVKARFRGGYLVGDWHSRINAAANGEKKAKKAVLYSSHDGTLSALLYTLGVANDQLVPHAAAIIAELHREAGKDFVKLWYRNETSAPTSDPVQLTLPGCETSCHLATFNAIVAPLTLNTTKQLEELCSSGSPFLSSLFLAFILLYVAISR</sequence>
<dbReference type="InterPro" id="IPR029033">
    <property type="entry name" value="His_PPase_superfam"/>
</dbReference>
<evidence type="ECO:0000313" key="5">
    <source>
        <dbReference type="EMBL" id="GMR46303.1"/>
    </source>
</evidence>
<keyword evidence="4" id="KW-0732">Signal</keyword>
<dbReference type="Gene3D" id="3.40.50.1240">
    <property type="entry name" value="Phosphoglycerate mutase-like"/>
    <property type="match status" value="1"/>
</dbReference>
<keyword evidence="3" id="KW-0812">Transmembrane</keyword>
<comment type="similarity">
    <text evidence="2">Belongs to the histidine acid phosphatase family.</text>
</comment>
<keyword evidence="3" id="KW-0472">Membrane</keyword>
<dbReference type="SUPFAM" id="SSF53254">
    <property type="entry name" value="Phosphoglycerate mutase-like"/>
    <property type="match status" value="1"/>
</dbReference>
<gene>
    <name evidence="5" type="ORF">PMAYCL1PPCAC_16498</name>
</gene>
<dbReference type="PROSITE" id="PS00616">
    <property type="entry name" value="HIS_ACID_PHOSPHAT_1"/>
    <property type="match status" value="1"/>
</dbReference>